<feature type="binding site" evidence="4">
    <location>
        <position position="8"/>
    </location>
    <ligand>
        <name>a divalent metal cation</name>
        <dbReference type="ChEBI" id="CHEBI:60240"/>
        <label>1</label>
    </ligand>
</feature>
<evidence type="ECO:0000256" key="4">
    <source>
        <dbReference type="PIRSR" id="PIRSR005902-1"/>
    </source>
</evidence>
<comment type="similarity">
    <text evidence="1">Belongs to the metallo-dependent hydrolases superfamily. TatD-type hydrolase family.</text>
</comment>
<dbReference type="SUPFAM" id="SSF51556">
    <property type="entry name" value="Metallo-dependent hydrolases"/>
    <property type="match status" value="1"/>
</dbReference>
<organism evidence="5 6">
    <name type="scientific">Vreelandella songnenensis</name>
    <dbReference type="NCBI Taxonomy" id="1176243"/>
    <lineage>
        <taxon>Bacteria</taxon>
        <taxon>Pseudomonadati</taxon>
        <taxon>Pseudomonadota</taxon>
        <taxon>Gammaproteobacteria</taxon>
        <taxon>Oceanospirillales</taxon>
        <taxon>Halomonadaceae</taxon>
        <taxon>Vreelandella</taxon>
    </lineage>
</organism>
<dbReference type="RefSeq" id="WP_106374053.1">
    <property type="nucleotide sequence ID" value="NZ_PVTK01000002.1"/>
</dbReference>
<dbReference type="EMBL" id="PVTK01000002">
    <property type="protein sequence ID" value="PRY65650.1"/>
    <property type="molecule type" value="Genomic_DNA"/>
</dbReference>
<dbReference type="AlphaFoldDB" id="A0A2T0V647"/>
<dbReference type="PROSITE" id="PS01137">
    <property type="entry name" value="TATD_1"/>
    <property type="match status" value="1"/>
</dbReference>
<dbReference type="GO" id="GO:0016788">
    <property type="term" value="F:hydrolase activity, acting on ester bonds"/>
    <property type="evidence" value="ECO:0007669"/>
    <property type="project" value="InterPro"/>
</dbReference>
<keyword evidence="2 4" id="KW-0479">Metal-binding</keyword>
<keyword evidence="6" id="KW-1185">Reference proteome</keyword>
<evidence type="ECO:0000256" key="2">
    <source>
        <dbReference type="ARBA" id="ARBA00022723"/>
    </source>
</evidence>
<dbReference type="Proteomes" id="UP000237647">
    <property type="component" value="Unassembled WGS sequence"/>
</dbReference>
<feature type="binding site" evidence="4">
    <location>
        <position position="92"/>
    </location>
    <ligand>
        <name>a divalent metal cation</name>
        <dbReference type="ChEBI" id="CHEBI:60240"/>
        <label>1</label>
    </ligand>
</feature>
<name>A0A2T0V647_9GAMM</name>
<accession>A0A2T0V647</accession>
<comment type="caution">
    <text evidence="5">The sequence shown here is derived from an EMBL/GenBank/DDBJ whole genome shotgun (WGS) entry which is preliminary data.</text>
</comment>
<sequence length="256" mass="28067">MLIDAHCHLDFSAFDTDREAVLANARAAGITHFVVPGTMRSKWPDVLALGTRNDTSACLGLHPYFIDQHGESDLDALDQALARNPHVVAVGECGIDGRFQQSLTRQWTLFDAQLHLAKRHELPVVVHSVQANDQVSKRLRQLALPRAGLIHAFAGSIEQARRFLALGFVLGVGGAITYPRAKRLHRMVAALPDNGFVLETDSPDMPLNGHQGERNEPRHLARVCREVARLRGQSVEDVAANSSANAARLFDLDLGK</sequence>
<evidence type="ECO:0000313" key="6">
    <source>
        <dbReference type="Proteomes" id="UP000237647"/>
    </source>
</evidence>
<gene>
    <name evidence="5" type="ORF">B0H98_102174</name>
</gene>
<keyword evidence="3" id="KW-0378">Hydrolase</keyword>
<dbReference type="PIRSF" id="PIRSF005902">
    <property type="entry name" value="DNase_TatD"/>
    <property type="match status" value="1"/>
</dbReference>
<dbReference type="Gene3D" id="3.20.20.140">
    <property type="entry name" value="Metal-dependent hydrolases"/>
    <property type="match status" value="1"/>
</dbReference>
<dbReference type="InterPro" id="IPR032466">
    <property type="entry name" value="Metal_Hydrolase"/>
</dbReference>
<dbReference type="Pfam" id="PF01026">
    <property type="entry name" value="TatD_DNase"/>
    <property type="match status" value="1"/>
</dbReference>
<dbReference type="PANTHER" id="PTHR46124:SF3">
    <property type="entry name" value="HYDROLASE"/>
    <property type="match status" value="1"/>
</dbReference>
<dbReference type="OrthoDB" id="9810005at2"/>
<dbReference type="PANTHER" id="PTHR46124">
    <property type="entry name" value="D-AMINOACYL-TRNA DEACYLASE"/>
    <property type="match status" value="1"/>
</dbReference>
<evidence type="ECO:0000313" key="5">
    <source>
        <dbReference type="EMBL" id="PRY65650.1"/>
    </source>
</evidence>
<dbReference type="CDD" id="cd01310">
    <property type="entry name" value="TatD_DNAse"/>
    <property type="match status" value="1"/>
</dbReference>
<feature type="binding site" evidence="4">
    <location>
        <position position="151"/>
    </location>
    <ligand>
        <name>a divalent metal cation</name>
        <dbReference type="ChEBI" id="CHEBI:60240"/>
        <label>2</label>
    </ligand>
</feature>
<feature type="binding site" evidence="4">
    <location>
        <position position="201"/>
    </location>
    <ligand>
        <name>a divalent metal cation</name>
        <dbReference type="ChEBI" id="CHEBI:60240"/>
        <label>1</label>
    </ligand>
</feature>
<evidence type="ECO:0000256" key="3">
    <source>
        <dbReference type="ARBA" id="ARBA00022801"/>
    </source>
</evidence>
<dbReference type="GO" id="GO:0046872">
    <property type="term" value="F:metal ion binding"/>
    <property type="evidence" value="ECO:0007669"/>
    <property type="project" value="UniProtKB-KW"/>
</dbReference>
<proteinExistence type="inferred from homology"/>
<dbReference type="FunFam" id="3.20.20.140:FF:000005">
    <property type="entry name" value="TatD family hydrolase"/>
    <property type="match status" value="1"/>
</dbReference>
<feature type="binding site" evidence="4">
    <location>
        <position position="6"/>
    </location>
    <ligand>
        <name>a divalent metal cation</name>
        <dbReference type="ChEBI" id="CHEBI:60240"/>
        <label>1</label>
    </ligand>
</feature>
<feature type="binding site" evidence="4">
    <location>
        <position position="127"/>
    </location>
    <ligand>
        <name>a divalent metal cation</name>
        <dbReference type="ChEBI" id="CHEBI:60240"/>
        <label>2</label>
    </ligand>
</feature>
<dbReference type="InterPro" id="IPR018228">
    <property type="entry name" value="DNase_TatD-rel_CS"/>
</dbReference>
<protein>
    <submittedName>
        <fullName evidence="5">TatD DNase family protein</fullName>
    </submittedName>
</protein>
<reference evidence="5 6" key="1">
    <citation type="submission" date="2018-03" db="EMBL/GenBank/DDBJ databases">
        <title>Genomic Encyclopedia of Type Strains, Phase III (KMG-III): the genomes of soil and plant-associated and newly described type strains.</title>
        <authorList>
            <person name="Whitman W."/>
        </authorList>
    </citation>
    <scope>NUCLEOTIDE SEQUENCE [LARGE SCALE GENOMIC DNA]</scope>
    <source>
        <strain evidence="5 6">CGMCC 1.12152</strain>
    </source>
</reference>
<dbReference type="InterPro" id="IPR001130">
    <property type="entry name" value="TatD-like"/>
</dbReference>
<dbReference type="GO" id="GO:0005829">
    <property type="term" value="C:cytosol"/>
    <property type="evidence" value="ECO:0007669"/>
    <property type="project" value="TreeGrafter"/>
</dbReference>
<evidence type="ECO:0000256" key="1">
    <source>
        <dbReference type="ARBA" id="ARBA00009275"/>
    </source>
</evidence>